<dbReference type="AlphaFoldDB" id="A0A4Y1WXR0"/>
<feature type="chain" id="PRO_5021265370" description="Haem-binding uptake Tiki superfamily ChaN domain-containing protein" evidence="1">
    <location>
        <begin position="25"/>
        <end position="414"/>
    </location>
</feature>
<accession>A0A4Y1WXR0</accession>
<reference evidence="3" key="1">
    <citation type="submission" date="2019-06" db="EMBL/GenBank/DDBJ databases">
        <title>Alistipes onderdonkii subsp. vulgaris subsp. nov., Alistipes dispar sp. nov. and Alistipes communis sp. nov., isolated from human faeces, and creation of Alistipes onderdonkii subsp. onderdonkii subsp. nov.</title>
        <authorList>
            <person name="Sakamoto M."/>
            <person name="Ikeyama N."/>
            <person name="Ogata Y."/>
            <person name="Suda W."/>
            <person name="Iino T."/>
            <person name="Hattori M."/>
            <person name="Ohkuma M."/>
        </authorList>
    </citation>
    <scope>NUCLEOTIDE SEQUENCE [LARGE SCALE GENOMIC DNA]</scope>
    <source>
        <strain evidence="3">5CPEGH6</strain>
    </source>
</reference>
<keyword evidence="3" id="KW-1185">Reference proteome</keyword>
<gene>
    <name evidence="2" type="ORF">A5CPEGH6_03750</name>
</gene>
<evidence type="ECO:0000256" key="1">
    <source>
        <dbReference type="SAM" id="SignalP"/>
    </source>
</evidence>
<dbReference type="KEGG" id="ada:A5CPEGH6_03750"/>
<evidence type="ECO:0000313" key="2">
    <source>
        <dbReference type="EMBL" id="BBL05737.1"/>
    </source>
</evidence>
<protein>
    <recommendedName>
        <fullName evidence="4">Haem-binding uptake Tiki superfamily ChaN domain-containing protein</fullName>
    </recommendedName>
</protein>
<evidence type="ECO:0008006" key="4">
    <source>
        <dbReference type="Google" id="ProtNLM"/>
    </source>
</evidence>
<feature type="signal peptide" evidence="1">
    <location>
        <begin position="1"/>
        <end position="24"/>
    </location>
</feature>
<keyword evidence="1" id="KW-0732">Signal</keyword>
<organism evidence="2 3">
    <name type="scientific">Alistipes dispar</name>
    <dbReference type="NCBI Taxonomy" id="2585119"/>
    <lineage>
        <taxon>Bacteria</taxon>
        <taxon>Pseudomonadati</taxon>
        <taxon>Bacteroidota</taxon>
        <taxon>Bacteroidia</taxon>
        <taxon>Bacteroidales</taxon>
        <taxon>Rikenellaceae</taxon>
        <taxon>Alistipes</taxon>
    </lineage>
</organism>
<dbReference type="Proteomes" id="UP000319374">
    <property type="component" value="Chromosome"/>
</dbReference>
<name>A0A4Y1WXR0_9BACT</name>
<sequence length="414" mass="47938">MLQTMRIKVLFIFISLLVVCPTHGQDSYVSPKIEEYVDFINDCNTSPVDYVMGLFDRYDVVILGERDHRDTTQYDLIEQIMSDPRFIDQVGLIMTEIGVYNMTGTVDCIVNASYASDREFETALWDAYQNLDYTPLWENTNFHQYLCSVYRINKRLPAEKKLHISCTDVPFSWHQTEGLTHEQFQDFLHIWDYKDIVMGNNALTELYKLFDGPDPRKKALIIFNSPHSFLTGPNSRPAPYAGQIIAERFPGRVANVAINWAKRRNEYRGLTQNGKWDAAFAACGNKSIGFDLAGTPFGEDRFDLRPGFFKKRLEYKEVYTGFIFYKPVGEWVFGIGIPNMADAGFVDELVRRDSEIWSGETMSSPEERSEIYDYYARTRSFRIPDLSGQTSFIEKIDRQISRYYKPGVRKGETE</sequence>
<evidence type="ECO:0000313" key="3">
    <source>
        <dbReference type="Proteomes" id="UP000319374"/>
    </source>
</evidence>
<dbReference type="EMBL" id="AP019736">
    <property type="protein sequence ID" value="BBL05737.1"/>
    <property type="molecule type" value="Genomic_DNA"/>
</dbReference>
<proteinExistence type="predicted"/>